<sequence length="143" mass="16423">MKELAIFITEMVNQFHDAFISLCGMFGIHLTDKEMHFWVIGVFGIFFFGVTHAVFIWLSKWSMTALSFIYTVTVIIVIVFAIEIQQKVTGRGNMEFLDATEGLKGFLVFFMFFLLLKLLWRFIKTLIFGGAASKSNGNARSRR</sequence>
<gene>
    <name evidence="2" type="ORF">KHP33_007635</name>
</gene>
<keyword evidence="3" id="KW-1185">Reference proteome</keyword>
<keyword evidence="1" id="KW-1133">Transmembrane helix</keyword>
<keyword evidence="1" id="KW-0472">Membrane</keyword>
<evidence type="ECO:0000313" key="2">
    <source>
        <dbReference type="EMBL" id="MDO8224720.1"/>
    </source>
</evidence>
<name>A0ABT9DJ44_9BACI</name>
<dbReference type="EMBL" id="JAHBMK020000001">
    <property type="protein sequence ID" value="MDO8224720.1"/>
    <property type="molecule type" value="Genomic_DNA"/>
</dbReference>
<dbReference type="RefSeq" id="WP_124042981.1">
    <property type="nucleotide sequence ID" value="NZ_JAHBMK020000001.1"/>
</dbReference>
<reference evidence="2" key="1">
    <citation type="submission" date="2023-07" db="EMBL/GenBank/DDBJ databases">
        <title>Biological control against Fusarium languescens, the causal agent of wilt in Jalapeno peppers, by a novel bacterial subspecies: Bacillus cabrialesii subsp. tritici TSO2.</title>
        <authorList>
            <person name="Montoya-Martinez A.C."/>
            <person name="Figueroa-Brambila K.M."/>
            <person name="Escalante-Beltran A."/>
            <person name="Lopez-Montoya N.D."/>
            <person name="Valenzuela-Ruiz V."/>
            <person name="Parra-Cota F.I."/>
            <person name="Estrada Alvarado M.I."/>
            <person name="De Los Santos Villalobos S."/>
        </authorList>
    </citation>
    <scope>NUCLEOTIDE SEQUENCE</scope>
    <source>
        <strain evidence="2">TSO2</strain>
    </source>
</reference>
<feature type="transmembrane region" description="Helical" evidence="1">
    <location>
        <begin position="65"/>
        <end position="82"/>
    </location>
</feature>
<feature type="transmembrane region" description="Helical" evidence="1">
    <location>
        <begin position="102"/>
        <end position="120"/>
    </location>
</feature>
<evidence type="ECO:0000313" key="3">
    <source>
        <dbReference type="Proteomes" id="UP001177121"/>
    </source>
</evidence>
<feature type="transmembrane region" description="Helical" evidence="1">
    <location>
        <begin position="35"/>
        <end position="58"/>
    </location>
</feature>
<organism evidence="2 3">
    <name type="scientific">Bacillus cabrialesii subsp. tritici</name>
    <dbReference type="NCBI Taxonomy" id="2944916"/>
    <lineage>
        <taxon>Bacteria</taxon>
        <taxon>Bacillati</taxon>
        <taxon>Bacillota</taxon>
        <taxon>Bacilli</taxon>
        <taxon>Bacillales</taxon>
        <taxon>Bacillaceae</taxon>
        <taxon>Bacillus</taxon>
        <taxon>Bacillus cabrialesii</taxon>
    </lineage>
</organism>
<accession>A0ABT9DJ44</accession>
<comment type="caution">
    <text evidence="2">The sequence shown here is derived from an EMBL/GenBank/DDBJ whole genome shotgun (WGS) entry which is preliminary data.</text>
</comment>
<protein>
    <submittedName>
        <fullName evidence="2">Uncharacterized protein</fullName>
    </submittedName>
</protein>
<proteinExistence type="predicted"/>
<evidence type="ECO:0000256" key="1">
    <source>
        <dbReference type="SAM" id="Phobius"/>
    </source>
</evidence>
<dbReference type="Proteomes" id="UP001177121">
    <property type="component" value="Unassembled WGS sequence"/>
</dbReference>
<keyword evidence="1" id="KW-0812">Transmembrane</keyword>